<keyword evidence="9 11" id="KW-0408">Iron</keyword>
<evidence type="ECO:0000256" key="5">
    <source>
        <dbReference type="ARBA" id="ARBA00010617"/>
    </source>
</evidence>
<comment type="subcellular location">
    <subcellularLocation>
        <location evidence="4">Endoplasmic reticulum membrane</location>
        <topology evidence="4">Peripheral membrane protein</topology>
    </subcellularLocation>
    <subcellularLocation>
        <location evidence="3">Microsome membrane</location>
        <topology evidence="3">Peripheral membrane protein</topology>
    </subcellularLocation>
</comment>
<dbReference type="PROSITE" id="PS00086">
    <property type="entry name" value="CYTOCHROME_P450"/>
    <property type="match status" value="1"/>
</dbReference>
<feature type="transmembrane region" description="Helical" evidence="13">
    <location>
        <begin position="12"/>
        <end position="30"/>
    </location>
</feature>
<evidence type="ECO:0000256" key="7">
    <source>
        <dbReference type="ARBA" id="ARBA00022723"/>
    </source>
</evidence>
<keyword evidence="7 11" id="KW-0479">Metal-binding</keyword>
<comment type="function">
    <text evidence="2">May be involved in the metabolism of insect hormones and in the breakdown of synthetic insecticides.</text>
</comment>
<protein>
    <recommendedName>
        <fullName evidence="16">Cytochrome P450 4aa1</fullName>
    </recommendedName>
</protein>
<dbReference type="GO" id="GO:0004497">
    <property type="term" value="F:monooxygenase activity"/>
    <property type="evidence" value="ECO:0007669"/>
    <property type="project" value="UniProtKB-KW"/>
</dbReference>
<accession>A0AA38MLZ3</accession>
<dbReference type="PANTHER" id="PTHR24291">
    <property type="entry name" value="CYTOCHROME P450 FAMILY 4"/>
    <property type="match status" value="1"/>
</dbReference>
<evidence type="ECO:0000256" key="3">
    <source>
        <dbReference type="ARBA" id="ARBA00004174"/>
    </source>
</evidence>
<comment type="similarity">
    <text evidence="5 12">Belongs to the cytochrome P450 family.</text>
</comment>
<dbReference type="SUPFAM" id="SSF48264">
    <property type="entry name" value="Cytochrome P450"/>
    <property type="match status" value="1"/>
</dbReference>
<organism evidence="14 15">
    <name type="scientific">Zophobas morio</name>
    <dbReference type="NCBI Taxonomy" id="2755281"/>
    <lineage>
        <taxon>Eukaryota</taxon>
        <taxon>Metazoa</taxon>
        <taxon>Ecdysozoa</taxon>
        <taxon>Arthropoda</taxon>
        <taxon>Hexapoda</taxon>
        <taxon>Insecta</taxon>
        <taxon>Pterygota</taxon>
        <taxon>Neoptera</taxon>
        <taxon>Endopterygota</taxon>
        <taxon>Coleoptera</taxon>
        <taxon>Polyphaga</taxon>
        <taxon>Cucujiformia</taxon>
        <taxon>Tenebrionidae</taxon>
        <taxon>Zophobas</taxon>
    </lineage>
</organism>
<dbReference type="InterPro" id="IPR036396">
    <property type="entry name" value="Cyt_P450_sf"/>
</dbReference>
<dbReference type="InterPro" id="IPR050196">
    <property type="entry name" value="Cytochrome_P450_Monoox"/>
</dbReference>
<evidence type="ECO:0000256" key="4">
    <source>
        <dbReference type="ARBA" id="ARBA00004406"/>
    </source>
</evidence>
<evidence type="ECO:0000256" key="8">
    <source>
        <dbReference type="ARBA" id="ARBA00023002"/>
    </source>
</evidence>
<evidence type="ECO:0000256" key="1">
    <source>
        <dbReference type="ARBA" id="ARBA00001971"/>
    </source>
</evidence>
<evidence type="ECO:0000313" key="15">
    <source>
        <dbReference type="Proteomes" id="UP001168821"/>
    </source>
</evidence>
<evidence type="ECO:0000256" key="9">
    <source>
        <dbReference type="ARBA" id="ARBA00023004"/>
    </source>
</evidence>
<gene>
    <name evidence="14" type="ORF">Zmor_007203</name>
</gene>
<reference evidence="14" key="1">
    <citation type="journal article" date="2023" name="G3 (Bethesda)">
        <title>Whole genome assemblies of Zophobas morio and Tenebrio molitor.</title>
        <authorList>
            <person name="Kaur S."/>
            <person name="Stinson S.A."/>
            <person name="diCenzo G.C."/>
        </authorList>
    </citation>
    <scope>NUCLEOTIDE SEQUENCE</scope>
    <source>
        <strain evidence="14">QUZm001</strain>
    </source>
</reference>
<keyword evidence="6 11" id="KW-0349">Heme</keyword>
<dbReference type="GO" id="GO:0005506">
    <property type="term" value="F:iron ion binding"/>
    <property type="evidence" value="ECO:0007669"/>
    <property type="project" value="InterPro"/>
</dbReference>
<dbReference type="PRINTS" id="PR00385">
    <property type="entry name" value="P450"/>
</dbReference>
<dbReference type="GO" id="GO:0005789">
    <property type="term" value="C:endoplasmic reticulum membrane"/>
    <property type="evidence" value="ECO:0007669"/>
    <property type="project" value="UniProtKB-SubCell"/>
</dbReference>
<feature type="transmembrane region" description="Helical" evidence="13">
    <location>
        <begin position="36"/>
        <end position="58"/>
    </location>
</feature>
<evidence type="ECO:0000256" key="6">
    <source>
        <dbReference type="ARBA" id="ARBA00022617"/>
    </source>
</evidence>
<feature type="binding site" description="axial binding residue" evidence="11">
    <location>
        <position position="432"/>
    </location>
    <ligand>
        <name>heme</name>
        <dbReference type="ChEBI" id="CHEBI:30413"/>
    </ligand>
    <ligandPart>
        <name>Fe</name>
        <dbReference type="ChEBI" id="CHEBI:18248"/>
    </ligandPart>
</feature>
<sequence length="488" mass="56459">MSQFNKEKMFWSDSFSNLLVITIMIILLYFKNYFKAVYLALRLPGPPILPLLGNVLLVTNSKKMEAIAIKMPELYSPVMRIWISMIPFFLVYEPKHLQIVLGSNKYSTKNMLYSLLHNFIGDGLITNTGEKWKLHRKLIQPYFHINVLKVYFDAFFKYSTVMVADLEQETDVNVVKFANRFVLDVLQDTILGLPARTDQSPYRKGKLFMPYRITRPWLLLQTLFKRTEFSKQEAEHQVLLRNYTRKILENKKNSFGCSNSSVNNLMEMMIEISKENQEFTEEDIINEACTFMLAGQDSIGAALTFSLYFLALHQDVQDRVMDELKSILKGANRAITFEDVGEMKYLEQCIKETLRLCPSVPIIARVLTEDLSLGKYVLPAGANILVAPFATHRLPHVFPDPLKFNPDRFSTENKSQIHPYAYIPFSAGPRNCIGYKFALIELKTVISQILTKYHLTLAPGHEKLNFSYRITLKAKNGIWLRLRKRCEN</sequence>
<dbReference type="EMBL" id="JALNTZ010000002">
    <property type="protein sequence ID" value="KAJ3662885.1"/>
    <property type="molecule type" value="Genomic_DNA"/>
</dbReference>
<dbReference type="PRINTS" id="PR00465">
    <property type="entry name" value="EP450IV"/>
</dbReference>
<dbReference type="GO" id="GO:0016705">
    <property type="term" value="F:oxidoreductase activity, acting on paired donors, with incorporation or reduction of molecular oxygen"/>
    <property type="evidence" value="ECO:0007669"/>
    <property type="project" value="InterPro"/>
</dbReference>
<dbReference type="CDD" id="cd20628">
    <property type="entry name" value="CYP4"/>
    <property type="match status" value="1"/>
</dbReference>
<evidence type="ECO:0000256" key="2">
    <source>
        <dbReference type="ARBA" id="ARBA00003690"/>
    </source>
</evidence>
<evidence type="ECO:0000256" key="10">
    <source>
        <dbReference type="ARBA" id="ARBA00023033"/>
    </source>
</evidence>
<dbReference type="InterPro" id="IPR002403">
    <property type="entry name" value="Cyt_P450_E_grp-IV"/>
</dbReference>
<keyword evidence="13" id="KW-1133">Transmembrane helix</keyword>
<dbReference type="GO" id="GO:0020037">
    <property type="term" value="F:heme binding"/>
    <property type="evidence" value="ECO:0007669"/>
    <property type="project" value="InterPro"/>
</dbReference>
<dbReference type="Gene3D" id="1.10.630.10">
    <property type="entry name" value="Cytochrome P450"/>
    <property type="match status" value="1"/>
</dbReference>
<comment type="caution">
    <text evidence="14">The sequence shown here is derived from an EMBL/GenBank/DDBJ whole genome shotgun (WGS) entry which is preliminary data.</text>
</comment>
<dbReference type="AlphaFoldDB" id="A0AA38MLZ3"/>
<keyword evidence="13" id="KW-0472">Membrane</keyword>
<proteinExistence type="inferred from homology"/>
<evidence type="ECO:0000256" key="12">
    <source>
        <dbReference type="RuleBase" id="RU000461"/>
    </source>
</evidence>
<dbReference type="Pfam" id="PF00067">
    <property type="entry name" value="p450"/>
    <property type="match status" value="1"/>
</dbReference>
<keyword evidence="13" id="KW-0812">Transmembrane</keyword>
<keyword evidence="8 12" id="KW-0560">Oxidoreductase</keyword>
<comment type="cofactor">
    <cofactor evidence="1 11">
        <name>heme</name>
        <dbReference type="ChEBI" id="CHEBI:30413"/>
    </cofactor>
</comment>
<evidence type="ECO:0000313" key="14">
    <source>
        <dbReference type="EMBL" id="KAJ3662885.1"/>
    </source>
</evidence>
<dbReference type="InterPro" id="IPR001128">
    <property type="entry name" value="Cyt_P450"/>
</dbReference>
<keyword evidence="15" id="KW-1185">Reference proteome</keyword>
<evidence type="ECO:0000256" key="11">
    <source>
        <dbReference type="PIRSR" id="PIRSR602403-1"/>
    </source>
</evidence>
<keyword evidence="10 12" id="KW-0503">Monooxygenase</keyword>
<dbReference type="Proteomes" id="UP001168821">
    <property type="component" value="Unassembled WGS sequence"/>
</dbReference>
<dbReference type="InterPro" id="IPR017972">
    <property type="entry name" value="Cyt_P450_CS"/>
</dbReference>
<evidence type="ECO:0008006" key="16">
    <source>
        <dbReference type="Google" id="ProtNLM"/>
    </source>
</evidence>
<evidence type="ECO:0000256" key="13">
    <source>
        <dbReference type="SAM" id="Phobius"/>
    </source>
</evidence>
<dbReference type="PANTHER" id="PTHR24291:SF177">
    <property type="entry name" value="CYTOCHROME P450 4AA1-RELATED"/>
    <property type="match status" value="1"/>
</dbReference>
<name>A0AA38MLZ3_9CUCU</name>